<dbReference type="Pfam" id="PF00781">
    <property type="entry name" value="DAGK_cat"/>
    <property type="match status" value="1"/>
</dbReference>
<evidence type="ECO:0000313" key="13">
    <source>
        <dbReference type="Proteomes" id="UP001596410"/>
    </source>
</evidence>
<keyword evidence="10" id="KW-1208">Phospholipid metabolism</keyword>
<organism evidence="12 13">
    <name type="scientific">Halobacillus seohaensis</name>
    <dbReference type="NCBI Taxonomy" id="447421"/>
    <lineage>
        <taxon>Bacteria</taxon>
        <taxon>Bacillati</taxon>
        <taxon>Bacillota</taxon>
        <taxon>Bacilli</taxon>
        <taxon>Bacillales</taxon>
        <taxon>Bacillaceae</taxon>
        <taxon>Halobacillus</taxon>
    </lineage>
</organism>
<dbReference type="GO" id="GO:0016301">
    <property type="term" value="F:kinase activity"/>
    <property type="evidence" value="ECO:0007669"/>
    <property type="project" value="UniProtKB-KW"/>
</dbReference>
<feature type="domain" description="DAGKc" evidence="11">
    <location>
        <begin position="2"/>
        <end position="133"/>
    </location>
</feature>
<keyword evidence="5" id="KW-0547">Nucleotide-binding</keyword>
<gene>
    <name evidence="12" type="ORF">ACFQIC_17800</name>
</gene>
<protein>
    <submittedName>
        <fullName evidence="12">YegS/Rv2252/BmrU family lipid kinase</fullName>
    </submittedName>
</protein>
<dbReference type="Gene3D" id="3.40.50.10330">
    <property type="entry name" value="Probable inorganic polyphosphate/atp-NAD kinase, domain 1"/>
    <property type="match status" value="1"/>
</dbReference>
<dbReference type="InterPro" id="IPR050187">
    <property type="entry name" value="Lipid_Phosphate_FormReg"/>
</dbReference>
<dbReference type="RefSeq" id="WP_204711100.1">
    <property type="nucleotide sequence ID" value="NZ_JBHSZV010000051.1"/>
</dbReference>
<keyword evidence="6 12" id="KW-0418">Kinase</keyword>
<evidence type="ECO:0000259" key="11">
    <source>
        <dbReference type="PROSITE" id="PS50146"/>
    </source>
</evidence>
<accession>A0ABW2EQZ4</accession>
<evidence type="ECO:0000256" key="2">
    <source>
        <dbReference type="ARBA" id="ARBA00005983"/>
    </source>
</evidence>
<sequence length="313" mass="35205">MPRYHRGLFVYNGSAENNELDFNLSQTLHVITRGVKELQVVQTESLEEFRDTCYKYGPKVDVLFLLGGDGTLHECINCLANFNSRPVIGILPGGTSNDFSRVLGTPQQINQAAHSIIDGEEVSLDVGCARDDYFINFWGIGLVTETSSNIDEVQKDRFGVLSYFISAFKTINRATPFRFTINIDGEVIRDQAVMILIMNGRFIGTREIPIPDASPRDGKMDVLLVKNSNLTLFKEILSMNKPWSDSEKFQELTYLKGKDIEIDVEHGQKIDMDGEIKGETPTHVKVLSKHFTFLTPDPAVVDNYPGFNNENSR</sequence>
<keyword evidence="7" id="KW-0067">ATP-binding</keyword>
<dbReference type="PANTHER" id="PTHR12358">
    <property type="entry name" value="SPHINGOSINE KINASE"/>
    <property type="match status" value="1"/>
</dbReference>
<dbReference type="InterPro" id="IPR045540">
    <property type="entry name" value="YegS/DAGK_C"/>
</dbReference>
<reference evidence="13" key="1">
    <citation type="journal article" date="2019" name="Int. J. Syst. Evol. Microbiol.">
        <title>The Global Catalogue of Microorganisms (GCM) 10K type strain sequencing project: providing services to taxonomists for standard genome sequencing and annotation.</title>
        <authorList>
            <consortium name="The Broad Institute Genomics Platform"/>
            <consortium name="The Broad Institute Genome Sequencing Center for Infectious Disease"/>
            <person name="Wu L."/>
            <person name="Ma J."/>
        </authorList>
    </citation>
    <scope>NUCLEOTIDE SEQUENCE [LARGE SCALE GENOMIC DNA]</scope>
    <source>
        <strain evidence="13">CGMCC 4.1621</strain>
    </source>
</reference>
<comment type="cofactor">
    <cofactor evidence="1">
        <name>Mg(2+)</name>
        <dbReference type="ChEBI" id="CHEBI:18420"/>
    </cofactor>
</comment>
<comment type="similarity">
    <text evidence="2">Belongs to the diacylglycerol/lipid kinase family.</text>
</comment>
<name>A0ABW2EQZ4_9BACI</name>
<evidence type="ECO:0000256" key="5">
    <source>
        <dbReference type="ARBA" id="ARBA00022741"/>
    </source>
</evidence>
<dbReference type="NCBIfam" id="TIGR00147">
    <property type="entry name" value="YegS/Rv2252/BmrU family lipid kinase"/>
    <property type="match status" value="1"/>
</dbReference>
<dbReference type="Pfam" id="PF19279">
    <property type="entry name" value="YegS_C"/>
    <property type="match status" value="1"/>
</dbReference>
<evidence type="ECO:0000256" key="1">
    <source>
        <dbReference type="ARBA" id="ARBA00001946"/>
    </source>
</evidence>
<keyword evidence="3" id="KW-0444">Lipid biosynthesis</keyword>
<proteinExistence type="inferred from homology"/>
<evidence type="ECO:0000256" key="6">
    <source>
        <dbReference type="ARBA" id="ARBA00022777"/>
    </source>
</evidence>
<dbReference type="SUPFAM" id="SSF111331">
    <property type="entry name" value="NAD kinase/diacylglycerol kinase-like"/>
    <property type="match status" value="1"/>
</dbReference>
<dbReference type="InterPro" id="IPR017438">
    <property type="entry name" value="ATP-NAD_kinase_N"/>
</dbReference>
<keyword evidence="4" id="KW-0808">Transferase</keyword>
<evidence type="ECO:0000313" key="12">
    <source>
        <dbReference type="EMBL" id="MFC7063667.1"/>
    </source>
</evidence>
<evidence type="ECO:0000256" key="3">
    <source>
        <dbReference type="ARBA" id="ARBA00022516"/>
    </source>
</evidence>
<evidence type="ECO:0000256" key="8">
    <source>
        <dbReference type="ARBA" id="ARBA00023098"/>
    </source>
</evidence>
<evidence type="ECO:0000256" key="7">
    <source>
        <dbReference type="ARBA" id="ARBA00022840"/>
    </source>
</evidence>
<dbReference type="InterPro" id="IPR001206">
    <property type="entry name" value="Diacylglycerol_kinase_cat_dom"/>
</dbReference>
<keyword evidence="8" id="KW-0443">Lipid metabolism</keyword>
<dbReference type="InterPro" id="IPR005218">
    <property type="entry name" value="Diacylglycerol/lipid_kinase"/>
</dbReference>
<evidence type="ECO:0000256" key="4">
    <source>
        <dbReference type="ARBA" id="ARBA00022679"/>
    </source>
</evidence>
<dbReference type="PANTHER" id="PTHR12358:SF107">
    <property type="entry name" value="LIPID KINASE BMRU-RELATED"/>
    <property type="match status" value="1"/>
</dbReference>
<keyword evidence="9" id="KW-0594">Phospholipid biosynthesis</keyword>
<keyword evidence="13" id="KW-1185">Reference proteome</keyword>
<dbReference type="Gene3D" id="2.60.200.40">
    <property type="match status" value="1"/>
</dbReference>
<evidence type="ECO:0000256" key="9">
    <source>
        <dbReference type="ARBA" id="ARBA00023209"/>
    </source>
</evidence>
<dbReference type="PROSITE" id="PS50146">
    <property type="entry name" value="DAGK"/>
    <property type="match status" value="1"/>
</dbReference>
<dbReference type="SMART" id="SM00046">
    <property type="entry name" value="DAGKc"/>
    <property type="match status" value="1"/>
</dbReference>
<dbReference type="InterPro" id="IPR016064">
    <property type="entry name" value="NAD/diacylglycerol_kinase_sf"/>
</dbReference>
<dbReference type="Proteomes" id="UP001596410">
    <property type="component" value="Unassembled WGS sequence"/>
</dbReference>
<comment type="caution">
    <text evidence="12">The sequence shown here is derived from an EMBL/GenBank/DDBJ whole genome shotgun (WGS) entry which is preliminary data.</text>
</comment>
<evidence type="ECO:0000256" key="10">
    <source>
        <dbReference type="ARBA" id="ARBA00023264"/>
    </source>
</evidence>
<dbReference type="EMBL" id="JBHSZV010000051">
    <property type="protein sequence ID" value="MFC7063667.1"/>
    <property type="molecule type" value="Genomic_DNA"/>
</dbReference>